<proteinExistence type="predicted"/>
<dbReference type="Proteomes" id="UP001058974">
    <property type="component" value="Chromosome 2"/>
</dbReference>
<dbReference type="PANTHER" id="PTHR36343:SF1">
    <property type="entry name" value="EXPRESSED PROTEIN"/>
    <property type="match status" value="1"/>
</dbReference>
<keyword evidence="3" id="KW-1185">Reference proteome</keyword>
<evidence type="ECO:0000313" key="2">
    <source>
        <dbReference type="EMBL" id="KAI5432591.1"/>
    </source>
</evidence>
<sequence length="185" mass="21055">MASITKVILLYSPLTSKTSFLPKSPSLSHTILSPKTSLKVHAQLGGRDEETKKAEKKKFITKEQEPEQYWQSAGEREGENPMKTPLPYIIIFGMSTPFVILAIAFANGWIKVTLMYFYEYTLYPALKLIEDSSQKKYVRQVMHIDNVSPKEKATSLLEISFSSKDTNIVISHEDDPMVTDLQMFN</sequence>
<dbReference type="AlphaFoldDB" id="A0A9D5B7C0"/>
<dbReference type="EMBL" id="JAMSHJ010000002">
    <property type="protein sequence ID" value="KAI5432591.1"/>
    <property type="molecule type" value="Genomic_DNA"/>
</dbReference>
<gene>
    <name evidence="2" type="ORF">KIW84_020051</name>
</gene>
<keyword evidence="1" id="KW-1133">Transmembrane helix</keyword>
<dbReference type="GO" id="GO:0009507">
    <property type="term" value="C:chloroplast"/>
    <property type="evidence" value="ECO:0007669"/>
    <property type="project" value="TreeGrafter"/>
</dbReference>
<comment type="caution">
    <text evidence="2">The sequence shown here is derived from an EMBL/GenBank/DDBJ whole genome shotgun (WGS) entry which is preliminary data.</text>
</comment>
<feature type="transmembrane region" description="Helical" evidence="1">
    <location>
        <begin position="86"/>
        <end position="110"/>
    </location>
</feature>
<keyword evidence="1" id="KW-0472">Membrane</keyword>
<evidence type="ECO:0008006" key="4">
    <source>
        <dbReference type="Google" id="ProtNLM"/>
    </source>
</evidence>
<organism evidence="2 3">
    <name type="scientific">Pisum sativum</name>
    <name type="common">Garden pea</name>
    <name type="synonym">Lathyrus oleraceus</name>
    <dbReference type="NCBI Taxonomy" id="3888"/>
    <lineage>
        <taxon>Eukaryota</taxon>
        <taxon>Viridiplantae</taxon>
        <taxon>Streptophyta</taxon>
        <taxon>Embryophyta</taxon>
        <taxon>Tracheophyta</taxon>
        <taxon>Spermatophyta</taxon>
        <taxon>Magnoliopsida</taxon>
        <taxon>eudicotyledons</taxon>
        <taxon>Gunneridae</taxon>
        <taxon>Pentapetalae</taxon>
        <taxon>rosids</taxon>
        <taxon>fabids</taxon>
        <taxon>Fabales</taxon>
        <taxon>Fabaceae</taxon>
        <taxon>Papilionoideae</taxon>
        <taxon>50 kb inversion clade</taxon>
        <taxon>NPAAA clade</taxon>
        <taxon>Hologalegina</taxon>
        <taxon>IRL clade</taxon>
        <taxon>Fabeae</taxon>
        <taxon>Lathyrus</taxon>
    </lineage>
</organism>
<evidence type="ECO:0000313" key="3">
    <source>
        <dbReference type="Proteomes" id="UP001058974"/>
    </source>
</evidence>
<accession>A0A9D5B7C0</accession>
<protein>
    <recommendedName>
        <fullName evidence="4">Transmembrane protein</fullName>
    </recommendedName>
</protein>
<keyword evidence="1" id="KW-0812">Transmembrane</keyword>
<evidence type="ECO:0000256" key="1">
    <source>
        <dbReference type="SAM" id="Phobius"/>
    </source>
</evidence>
<dbReference type="Gramene" id="Psat02G0005100-T1">
    <property type="protein sequence ID" value="KAI5432591.1"/>
    <property type="gene ID" value="KIW84_020051"/>
</dbReference>
<reference evidence="2 3" key="1">
    <citation type="journal article" date="2022" name="Nat. Genet.">
        <title>Improved pea reference genome and pan-genome highlight genomic features and evolutionary characteristics.</title>
        <authorList>
            <person name="Yang T."/>
            <person name="Liu R."/>
            <person name="Luo Y."/>
            <person name="Hu S."/>
            <person name="Wang D."/>
            <person name="Wang C."/>
            <person name="Pandey M.K."/>
            <person name="Ge S."/>
            <person name="Xu Q."/>
            <person name="Li N."/>
            <person name="Li G."/>
            <person name="Huang Y."/>
            <person name="Saxena R.K."/>
            <person name="Ji Y."/>
            <person name="Li M."/>
            <person name="Yan X."/>
            <person name="He Y."/>
            <person name="Liu Y."/>
            <person name="Wang X."/>
            <person name="Xiang C."/>
            <person name="Varshney R.K."/>
            <person name="Ding H."/>
            <person name="Gao S."/>
            <person name="Zong X."/>
        </authorList>
    </citation>
    <scope>NUCLEOTIDE SEQUENCE [LARGE SCALE GENOMIC DNA]</scope>
    <source>
        <strain evidence="2 3">cv. Zhongwan 6</strain>
    </source>
</reference>
<name>A0A9D5B7C0_PEA</name>
<dbReference type="PANTHER" id="PTHR36343">
    <property type="entry name" value="EXPRESSED PROTEIN"/>
    <property type="match status" value="1"/>
</dbReference>